<dbReference type="Gene3D" id="3.40.630.30">
    <property type="match status" value="1"/>
</dbReference>
<dbReference type="OrthoDB" id="41532at2759"/>
<dbReference type="CDD" id="cd04301">
    <property type="entry name" value="NAT_SF"/>
    <property type="match status" value="1"/>
</dbReference>
<dbReference type="InterPro" id="IPR000182">
    <property type="entry name" value="GNAT_dom"/>
</dbReference>
<reference evidence="4 5" key="1">
    <citation type="submission" date="2020-05" db="EMBL/GenBank/DDBJ databases">
        <title>Identification and distribution of gene clusters putatively required for synthesis of sphingolipid metabolism inhibitors in phylogenetically diverse species of the filamentous fungus Fusarium.</title>
        <authorList>
            <person name="Kim H.-S."/>
            <person name="Busman M."/>
            <person name="Brown D.W."/>
            <person name="Divon H."/>
            <person name="Uhlig S."/>
            <person name="Proctor R.H."/>
        </authorList>
    </citation>
    <scope>NUCLEOTIDE SEQUENCE [LARGE SCALE GENOMIC DNA]</scope>
    <source>
        <strain evidence="4 5">NRRL 20693</strain>
    </source>
</reference>
<organism evidence="4 5">
    <name type="scientific">Fusarium heterosporum</name>
    <dbReference type="NCBI Taxonomy" id="42747"/>
    <lineage>
        <taxon>Eukaryota</taxon>
        <taxon>Fungi</taxon>
        <taxon>Dikarya</taxon>
        <taxon>Ascomycota</taxon>
        <taxon>Pezizomycotina</taxon>
        <taxon>Sordariomycetes</taxon>
        <taxon>Hypocreomycetidae</taxon>
        <taxon>Hypocreales</taxon>
        <taxon>Nectriaceae</taxon>
        <taxon>Fusarium</taxon>
        <taxon>Fusarium heterosporum species complex</taxon>
    </lineage>
</organism>
<dbReference type="EMBL" id="JAAGWQ010000103">
    <property type="protein sequence ID" value="KAF5667052.1"/>
    <property type="molecule type" value="Genomic_DNA"/>
</dbReference>
<dbReference type="SUPFAM" id="SSF55729">
    <property type="entry name" value="Acyl-CoA N-acyltransferases (Nat)"/>
    <property type="match status" value="1"/>
</dbReference>
<dbReference type="Pfam" id="PF00583">
    <property type="entry name" value="Acetyltransf_1"/>
    <property type="match status" value="1"/>
</dbReference>
<keyword evidence="2" id="KW-0012">Acyltransferase</keyword>
<dbReference type="InterPro" id="IPR016181">
    <property type="entry name" value="Acyl_CoA_acyltransferase"/>
</dbReference>
<evidence type="ECO:0000259" key="3">
    <source>
        <dbReference type="PROSITE" id="PS51186"/>
    </source>
</evidence>
<feature type="domain" description="N-acetyltransferase" evidence="3">
    <location>
        <begin position="4"/>
        <end position="172"/>
    </location>
</feature>
<name>A0A8H5WL90_FUSHE</name>
<sequence length="173" mass="19735">MAEVRIQPAKPGETPTIVEFIIKARQDMFPFLDQSSNNQLAQSELANFRNTYLENPRGAFLTAHADGRLIGTIAYRAYDGRFSHFSLESEVDQVVEIARLYVLPEFRQAGVASNLFNTLLGMAQRSGVKQLYLHTHPFLPNARGFWERHRFSVVTVDNDPVWQTIHMNRTLGN</sequence>
<dbReference type="PANTHER" id="PTHR43877:SF2">
    <property type="entry name" value="AMINOALKYLPHOSPHONATE N-ACETYLTRANSFERASE-RELATED"/>
    <property type="match status" value="1"/>
</dbReference>
<keyword evidence="1 4" id="KW-0808">Transferase</keyword>
<evidence type="ECO:0000256" key="2">
    <source>
        <dbReference type="ARBA" id="ARBA00023315"/>
    </source>
</evidence>
<accession>A0A8H5WL90</accession>
<comment type="caution">
    <text evidence="4">The sequence shown here is derived from an EMBL/GenBank/DDBJ whole genome shotgun (WGS) entry which is preliminary data.</text>
</comment>
<proteinExistence type="predicted"/>
<dbReference type="InterPro" id="IPR050832">
    <property type="entry name" value="Bact_Acetyltransf"/>
</dbReference>
<dbReference type="GO" id="GO:0016747">
    <property type="term" value="F:acyltransferase activity, transferring groups other than amino-acyl groups"/>
    <property type="evidence" value="ECO:0007669"/>
    <property type="project" value="InterPro"/>
</dbReference>
<evidence type="ECO:0000313" key="5">
    <source>
        <dbReference type="Proteomes" id="UP000567885"/>
    </source>
</evidence>
<gene>
    <name evidence="4" type="ORF">FHETE_5754</name>
</gene>
<evidence type="ECO:0000313" key="4">
    <source>
        <dbReference type="EMBL" id="KAF5667052.1"/>
    </source>
</evidence>
<dbReference type="PROSITE" id="PS51186">
    <property type="entry name" value="GNAT"/>
    <property type="match status" value="1"/>
</dbReference>
<protein>
    <submittedName>
        <fullName evidence="4">GNAT family acetyltransferase</fullName>
    </submittedName>
</protein>
<dbReference type="PANTHER" id="PTHR43877">
    <property type="entry name" value="AMINOALKYLPHOSPHONATE N-ACETYLTRANSFERASE-RELATED-RELATED"/>
    <property type="match status" value="1"/>
</dbReference>
<dbReference type="AlphaFoldDB" id="A0A8H5WL90"/>
<evidence type="ECO:0000256" key="1">
    <source>
        <dbReference type="ARBA" id="ARBA00022679"/>
    </source>
</evidence>
<keyword evidence="5" id="KW-1185">Reference proteome</keyword>
<dbReference type="Proteomes" id="UP000567885">
    <property type="component" value="Unassembled WGS sequence"/>
</dbReference>